<evidence type="ECO:0000313" key="1">
    <source>
        <dbReference type="EMBL" id="GJS82515.1"/>
    </source>
</evidence>
<organism evidence="1 2">
    <name type="scientific">Tanacetum coccineum</name>
    <dbReference type="NCBI Taxonomy" id="301880"/>
    <lineage>
        <taxon>Eukaryota</taxon>
        <taxon>Viridiplantae</taxon>
        <taxon>Streptophyta</taxon>
        <taxon>Embryophyta</taxon>
        <taxon>Tracheophyta</taxon>
        <taxon>Spermatophyta</taxon>
        <taxon>Magnoliopsida</taxon>
        <taxon>eudicotyledons</taxon>
        <taxon>Gunneridae</taxon>
        <taxon>Pentapetalae</taxon>
        <taxon>asterids</taxon>
        <taxon>campanulids</taxon>
        <taxon>Asterales</taxon>
        <taxon>Asteraceae</taxon>
        <taxon>Asteroideae</taxon>
        <taxon>Anthemideae</taxon>
        <taxon>Anthemidinae</taxon>
        <taxon>Tanacetum</taxon>
    </lineage>
</organism>
<sequence>MLRVLTITLIGTAKRLVDRLSQGTINTWDLLKNAFIQRNGGRYQVGPPGYYTRMDNQPTLGERRPSLAEIITKYMEDSAKKEAGHDEWLRKFQETKEKNQRGHDEIIRNLETKDYHFIHCSTTLLRNQIFLADSSLSDEEVQEEIEEAKEINDEAVQREPTNQMLTLTLIHKAIKSLKRIKINRPFLKEIRKTDDYAQHMKNLGENKLRTLEDEDVKMNTRCSAILQNQLPPKEQDQGSFTLPYSIIKLTFNALADLEESISVMPLLMFRRLGIGGLKPINMTIEMADGTQITPKGIVEI</sequence>
<reference evidence="1" key="1">
    <citation type="journal article" date="2022" name="Int. J. Mol. Sci.">
        <title>Draft Genome of Tanacetum Coccineum: Genomic Comparison of Closely Related Tanacetum-Family Plants.</title>
        <authorList>
            <person name="Yamashiro T."/>
            <person name="Shiraishi A."/>
            <person name="Nakayama K."/>
            <person name="Satake H."/>
        </authorList>
    </citation>
    <scope>NUCLEOTIDE SEQUENCE</scope>
</reference>
<gene>
    <name evidence="1" type="ORF">Tco_0749056</name>
</gene>
<comment type="caution">
    <text evidence="1">The sequence shown here is derived from an EMBL/GenBank/DDBJ whole genome shotgun (WGS) entry which is preliminary data.</text>
</comment>
<dbReference type="PANTHER" id="PTHR33067">
    <property type="entry name" value="RNA-DIRECTED DNA POLYMERASE-RELATED"/>
    <property type="match status" value="1"/>
</dbReference>
<name>A0ABQ4YXM1_9ASTR</name>
<keyword evidence="2" id="KW-1185">Reference proteome</keyword>
<proteinExistence type="predicted"/>
<dbReference type="Proteomes" id="UP001151760">
    <property type="component" value="Unassembled WGS sequence"/>
</dbReference>
<dbReference type="PANTHER" id="PTHR33067:SF9">
    <property type="entry name" value="RNA-DIRECTED DNA POLYMERASE"/>
    <property type="match status" value="1"/>
</dbReference>
<protein>
    <submittedName>
        <fullName evidence="1">Uncharacterized protein</fullName>
    </submittedName>
</protein>
<reference evidence="1" key="2">
    <citation type="submission" date="2022-01" db="EMBL/GenBank/DDBJ databases">
        <authorList>
            <person name="Yamashiro T."/>
            <person name="Shiraishi A."/>
            <person name="Satake H."/>
            <person name="Nakayama K."/>
        </authorList>
    </citation>
    <scope>NUCLEOTIDE SEQUENCE</scope>
</reference>
<evidence type="ECO:0000313" key="2">
    <source>
        <dbReference type="Proteomes" id="UP001151760"/>
    </source>
</evidence>
<accession>A0ABQ4YXM1</accession>
<dbReference type="EMBL" id="BQNB010010830">
    <property type="protein sequence ID" value="GJS82515.1"/>
    <property type="molecule type" value="Genomic_DNA"/>
</dbReference>